<name>A0A0H3GCN4_LISM4</name>
<dbReference type="SMR" id="A0A0H3GCN4"/>
<gene>
    <name evidence="1" type="ordered locus">LMRG_02374</name>
</gene>
<dbReference type="HOGENOM" id="CLU_1419928_0_0_9"/>
<accession>A0A0H3GCN4</accession>
<proteinExistence type="predicted"/>
<evidence type="ECO:0000313" key="2">
    <source>
        <dbReference type="Proteomes" id="UP000001288"/>
    </source>
</evidence>
<protein>
    <recommendedName>
        <fullName evidence="3">Alpha-amylase</fullName>
    </recommendedName>
</protein>
<evidence type="ECO:0008006" key="3">
    <source>
        <dbReference type="Google" id="ProtNLM"/>
    </source>
</evidence>
<reference evidence="2" key="1">
    <citation type="submission" date="2010-04" db="EMBL/GenBank/DDBJ databases">
        <title>The genome sequence of Listeria monocytogenes strain 10403S.</title>
        <authorList>
            <consortium name="The Broad Institute Genome Sequencing Platform"/>
            <consortium name="The Broad Institute Genome Sequencing Center for Infectious Disease."/>
            <person name="Borowsky M."/>
            <person name="Borodovsky M."/>
            <person name="Young S.K."/>
            <person name="Zeng Q."/>
            <person name="Koehrsen M."/>
            <person name="Fitzgerald M."/>
            <person name="Wiedmann M."/>
            <person name="Swaminathan B."/>
            <person name="Lauer P."/>
            <person name="Portnoy D."/>
            <person name="Cossart P."/>
            <person name="Buchrieser C."/>
            <person name="Higgins D."/>
            <person name="Abouelleil A."/>
            <person name="Alvarado L."/>
            <person name="Arachchi H.M."/>
            <person name="Berlin A."/>
            <person name="Borenstein D."/>
            <person name="Brown A."/>
            <person name="Chapman S.B."/>
            <person name="Chen Z."/>
            <person name="Dunbar C.D."/>
            <person name="Engels R."/>
            <person name="Freedman E."/>
            <person name="Gearin G."/>
            <person name="Gellesch M."/>
            <person name="Goldberg J."/>
            <person name="Griggs A."/>
            <person name="Gujja S."/>
            <person name="Heilman E."/>
            <person name="Heiman D."/>
            <person name="Howarth C."/>
            <person name="Jen D."/>
            <person name="Larson L."/>
            <person name="Lui A."/>
            <person name="MacDonald J."/>
            <person name="Mehta T."/>
            <person name="Montmayeur A."/>
            <person name="Neiman D."/>
            <person name="Park D."/>
            <person name="Pearson M."/>
            <person name="Priest M."/>
            <person name="Richards J."/>
            <person name="Roberts A."/>
            <person name="Saif S."/>
            <person name="Shea T."/>
            <person name="Shenoy N."/>
            <person name="Sisk P."/>
            <person name="Stolte C."/>
            <person name="Sykes S."/>
            <person name="Walk T."/>
            <person name="White J."/>
            <person name="Yandava C."/>
            <person name="Haas B."/>
            <person name="Nusbaum C."/>
            <person name="Birren B."/>
        </authorList>
    </citation>
    <scope>NUCLEOTIDE SEQUENCE [LARGE SCALE GENOMIC DNA]</scope>
    <source>
        <strain evidence="2">10403S</strain>
    </source>
</reference>
<dbReference type="EMBL" id="CP002002">
    <property type="protein sequence ID" value="AEO05142.1"/>
    <property type="molecule type" value="Genomic_DNA"/>
</dbReference>
<dbReference type="AlphaFoldDB" id="A0A0H3GCN4"/>
<dbReference type="RefSeq" id="WP_009931689.1">
    <property type="nucleotide sequence ID" value="NC_017544.1"/>
</dbReference>
<dbReference type="KEGG" id="lmt:LMRG_02374"/>
<organism evidence="1 2">
    <name type="scientific">Listeria monocytogenes serotype 1/2a (strain 10403S)</name>
    <dbReference type="NCBI Taxonomy" id="393133"/>
    <lineage>
        <taxon>Bacteria</taxon>
        <taxon>Bacillati</taxon>
        <taxon>Bacillota</taxon>
        <taxon>Bacilli</taxon>
        <taxon>Bacillales</taxon>
        <taxon>Listeriaceae</taxon>
        <taxon>Listeria</taxon>
    </lineage>
</organism>
<sequence length="191" mass="21647">MKLDLWKWEMLLQGREFRNKTNDNWQKLMDWSDFISTGLSAIYVYVNKADATLNNKIDTVDKAVNARVNELISGTEQLSEVVDARSDAFGARYPVLRERLNQEQLNFSKKSTIQFDASTIISMEKQDIGLLTSKKISEAQTVCFLNISSLDEEADIVLEKTGETSFSDNLTSLVFAKIGTNERYQMEPVGA</sequence>
<dbReference type="Proteomes" id="UP000001288">
    <property type="component" value="Chromosome"/>
</dbReference>
<evidence type="ECO:0000313" key="1">
    <source>
        <dbReference type="EMBL" id="AEO05142.1"/>
    </source>
</evidence>